<accession>A0A8K0SCR5</accession>
<dbReference type="InterPro" id="IPR040976">
    <property type="entry name" value="Pkinase_fungal"/>
</dbReference>
<dbReference type="OrthoDB" id="5139907at2759"/>
<dbReference type="Pfam" id="PF17667">
    <property type="entry name" value="Pkinase_fungal"/>
    <property type="match status" value="1"/>
</dbReference>
<dbReference type="InterPro" id="IPR000719">
    <property type="entry name" value="Prot_kinase_dom"/>
</dbReference>
<keyword evidence="3" id="KW-0418">Kinase</keyword>
<evidence type="ECO:0000256" key="1">
    <source>
        <dbReference type="SAM" id="MobiDB-lite"/>
    </source>
</evidence>
<dbReference type="Gene3D" id="1.10.510.10">
    <property type="entry name" value="Transferase(Phosphotransferase) domain 1"/>
    <property type="match status" value="1"/>
</dbReference>
<evidence type="ECO:0000313" key="3">
    <source>
        <dbReference type="EMBL" id="KAH7302884.1"/>
    </source>
</evidence>
<sequence>MILGKDRINIIAENPLGDSLDSVRIKLRDCADVLSDGVVASLLGVLVTSSAAFNLPSPDESGNVAVKLFSIQQRVRGGDIKLDQFRPLVHHVIDKSADIEIWEDVLNIIVDLNPSTPPPSGIAPTFRGTPIKSSSSRLADSETRHIVEGELFEEIKNCTFRNVGGFWDKFFDTKSWREEQKAMLEGILTTHDGKRWTSFPTVPDEKPVWDWLRSLEERFLPDAPYKFHTTRTANQFKERKGQMDLFLQRPTAETSDTFWYKHVLVVAEQKKSYDTSRFKADFLQLTRYVRSVFADQPTRRFAHAFSLCASKMELWVFDRSGAYSSGTFDIHDEPDKLARALVGYTTMNDDVMGLDTFVERKDGHRYVTLDDASGKETRLRLDKAMVRQKAIVCRGTTCYETQGSHVAKFSWASDKRKLEVEQLRLAEAMGVEGVVRVVAYRRITTIAEMREGLQFSAAHRFRGDDVYFDDPPTSTSTSSKRKSSSSHTSDDASGSKRQRSTSQKSKLATVLNDQLSIGKTKPSLYMPGEDLWENRIFSCLVVTPAGRVISEFTTIKELLESERDAIKAHRSLYVKSKTLHRDISSNNIIITNPETANGSKGMLIDLDMGKILDSGPSGARHQTGTMQFMAVEVLRKTDHTYRHDLESFFYVLVWMCARQSWLNGFGGGQKPPKESLLRKWEIGSFKDIADAKEGHMTVNSLERIMSEFPEALDVVKPLCLTIRKILFPLDEDERMSFGTPSGDPDQLYSPIIAAFDKGISKL</sequence>
<dbReference type="PANTHER" id="PTHR38248:SF2">
    <property type="entry name" value="FUNK1 11"/>
    <property type="match status" value="1"/>
</dbReference>
<feature type="region of interest" description="Disordered" evidence="1">
    <location>
        <begin position="467"/>
        <end position="507"/>
    </location>
</feature>
<feature type="domain" description="Protein kinase" evidence="2">
    <location>
        <begin position="440"/>
        <end position="752"/>
    </location>
</feature>
<dbReference type="EMBL" id="JAGPNK010000049">
    <property type="protein sequence ID" value="KAH7302884.1"/>
    <property type="molecule type" value="Genomic_DNA"/>
</dbReference>
<dbReference type="PANTHER" id="PTHR38248">
    <property type="entry name" value="FUNK1 6"/>
    <property type="match status" value="1"/>
</dbReference>
<dbReference type="SUPFAM" id="SSF56112">
    <property type="entry name" value="Protein kinase-like (PK-like)"/>
    <property type="match status" value="1"/>
</dbReference>
<proteinExistence type="predicted"/>
<organism evidence="3 4">
    <name type="scientific">Stachybotrys elegans</name>
    <dbReference type="NCBI Taxonomy" id="80388"/>
    <lineage>
        <taxon>Eukaryota</taxon>
        <taxon>Fungi</taxon>
        <taxon>Dikarya</taxon>
        <taxon>Ascomycota</taxon>
        <taxon>Pezizomycotina</taxon>
        <taxon>Sordariomycetes</taxon>
        <taxon>Hypocreomycetidae</taxon>
        <taxon>Hypocreales</taxon>
        <taxon>Stachybotryaceae</taxon>
        <taxon>Stachybotrys</taxon>
    </lineage>
</organism>
<dbReference type="GO" id="GO:0005524">
    <property type="term" value="F:ATP binding"/>
    <property type="evidence" value="ECO:0007669"/>
    <property type="project" value="InterPro"/>
</dbReference>
<dbReference type="Proteomes" id="UP000813444">
    <property type="component" value="Unassembled WGS sequence"/>
</dbReference>
<evidence type="ECO:0000313" key="4">
    <source>
        <dbReference type="Proteomes" id="UP000813444"/>
    </source>
</evidence>
<dbReference type="AlphaFoldDB" id="A0A8K0SCR5"/>
<gene>
    <name evidence="3" type="ORF">B0I35DRAFT_197532</name>
</gene>
<comment type="caution">
    <text evidence="3">The sequence shown here is derived from an EMBL/GenBank/DDBJ whole genome shotgun (WGS) entry which is preliminary data.</text>
</comment>
<dbReference type="InterPro" id="IPR011009">
    <property type="entry name" value="Kinase-like_dom_sf"/>
</dbReference>
<feature type="compositionally biased region" description="Low complexity" evidence="1">
    <location>
        <begin position="469"/>
        <end position="478"/>
    </location>
</feature>
<keyword evidence="4" id="KW-1185">Reference proteome</keyword>
<reference evidence="3" key="1">
    <citation type="journal article" date="2021" name="Nat. Commun.">
        <title>Genetic determinants of endophytism in the Arabidopsis root mycobiome.</title>
        <authorList>
            <person name="Mesny F."/>
            <person name="Miyauchi S."/>
            <person name="Thiergart T."/>
            <person name="Pickel B."/>
            <person name="Atanasova L."/>
            <person name="Karlsson M."/>
            <person name="Huettel B."/>
            <person name="Barry K.W."/>
            <person name="Haridas S."/>
            <person name="Chen C."/>
            <person name="Bauer D."/>
            <person name="Andreopoulos W."/>
            <person name="Pangilinan J."/>
            <person name="LaButti K."/>
            <person name="Riley R."/>
            <person name="Lipzen A."/>
            <person name="Clum A."/>
            <person name="Drula E."/>
            <person name="Henrissat B."/>
            <person name="Kohler A."/>
            <person name="Grigoriev I.V."/>
            <person name="Martin F.M."/>
            <person name="Hacquard S."/>
        </authorList>
    </citation>
    <scope>NUCLEOTIDE SEQUENCE</scope>
    <source>
        <strain evidence="3">MPI-CAGE-CH-0235</strain>
    </source>
</reference>
<evidence type="ECO:0000259" key="2">
    <source>
        <dbReference type="PROSITE" id="PS50011"/>
    </source>
</evidence>
<name>A0A8K0SCR5_9HYPO</name>
<keyword evidence="3" id="KW-0808">Transferase</keyword>
<protein>
    <submittedName>
        <fullName evidence="3">Serine/threonine-protein kinase Sgk2</fullName>
    </submittedName>
</protein>
<dbReference type="GO" id="GO:0004672">
    <property type="term" value="F:protein kinase activity"/>
    <property type="evidence" value="ECO:0007669"/>
    <property type="project" value="InterPro"/>
</dbReference>
<dbReference type="PROSITE" id="PS50011">
    <property type="entry name" value="PROTEIN_KINASE_DOM"/>
    <property type="match status" value="1"/>
</dbReference>